<dbReference type="InterPro" id="IPR004753">
    <property type="entry name" value="MreB"/>
</dbReference>
<feature type="binding site" evidence="6">
    <location>
        <begin position="167"/>
        <end position="169"/>
    </location>
    <ligand>
        <name>ATP</name>
        <dbReference type="ChEBI" id="CHEBI:30616"/>
    </ligand>
</feature>
<dbReference type="CDD" id="cd10225">
    <property type="entry name" value="ASKHA_NBD_MreB-like"/>
    <property type="match status" value="1"/>
</dbReference>
<dbReference type="InterPro" id="IPR056546">
    <property type="entry name" value="MreB_MamK-like"/>
</dbReference>
<dbReference type="Gene3D" id="3.30.420.40">
    <property type="match status" value="3"/>
</dbReference>
<evidence type="ECO:0000256" key="4">
    <source>
        <dbReference type="ARBA" id="ARBA00022960"/>
    </source>
</evidence>
<comment type="subcellular location">
    <subcellularLocation>
        <location evidence="6">Cytoplasm</location>
    </subcellularLocation>
    <text evidence="6">Membrane-associated.</text>
</comment>
<dbReference type="PRINTS" id="PR01652">
    <property type="entry name" value="SHAPEPROTEIN"/>
</dbReference>
<accession>A0A1F5F3Y3</accession>
<dbReference type="PANTHER" id="PTHR42749:SF1">
    <property type="entry name" value="CELL SHAPE-DETERMINING PROTEIN MREB"/>
    <property type="match status" value="1"/>
</dbReference>
<evidence type="ECO:0000256" key="2">
    <source>
        <dbReference type="ARBA" id="ARBA00022741"/>
    </source>
</evidence>
<dbReference type="EMBL" id="MFAK01000037">
    <property type="protein sequence ID" value="OGD74357.1"/>
    <property type="molecule type" value="Genomic_DNA"/>
</dbReference>
<evidence type="ECO:0000256" key="3">
    <source>
        <dbReference type="ARBA" id="ARBA00022840"/>
    </source>
</evidence>
<gene>
    <name evidence="6" type="primary">mreB</name>
    <name evidence="7" type="ORF">A2228_02225</name>
</gene>
<dbReference type="GO" id="GO:0005524">
    <property type="term" value="F:ATP binding"/>
    <property type="evidence" value="ECO:0007669"/>
    <property type="project" value="UniProtKB-KW"/>
</dbReference>
<evidence type="ECO:0000256" key="5">
    <source>
        <dbReference type="ARBA" id="ARBA00023458"/>
    </source>
</evidence>
<keyword evidence="1 6" id="KW-0963">Cytoplasm</keyword>
<evidence type="ECO:0000256" key="1">
    <source>
        <dbReference type="ARBA" id="ARBA00022490"/>
    </source>
</evidence>
<dbReference type="HAMAP" id="MF_02207">
    <property type="entry name" value="MreB"/>
    <property type="match status" value="1"/>
</dbReference>
<organism evidence="7 8">
    <name type="scientific">Candidatus Collierbacteria bacterium RIFOXYA2_FULL_46_10</name>
    <dbReference type="NCBI Taxonomy" id="1817726"/>
    <lineage>
        <taxon>Bacteria</taxon>
        <taxon>Candidatus Collieribacteriota</taxon>
    </lineage>
</organism>
<dbReference type="NCBIfam" id="NF010539">
    <property type="entry name" value="PRK13927.1"/>
    <property type="match status" value="1"/>
</dbReference>
<dbReference type="InterPro" id="IPR043129">
    <property type="entry name" value="ATPase_NBD"/>
</dbReference>
<dbReference type="Pfam" id="PF06723">
    <property type="entry name" value="MreB_Mbl"/>
    <property type="match status" value="1"/>
</dbReference>
<reference evidence="7 8" key="1">
    <citation type="journal article" date="2016" name="Nat. Commun.">
        <title>Thousands of microbial genomes shed light on interconnected biogeochemical processes in an aquifer system.</title>
        <authorList>
            <person name="Anantharaman K."/>
            <person name="Brown C.T."/>
            <person name="Hug L.A."/>
            <person name="Sharon I."/>
            <person name="Castelle C.J."/>
            <person name="Probst A.J."/>
            <person name="Thomas B.C."/>
            <person name="Singh A."/>
            <person name="Wilkins M.J."/>
            <person name="Karaoz U."/>
            <person name="Brodie E.L."/>
            <person name="Williams K.H."/>
            <person name="Hubbard S.S."/>
            <person name="Banfield J.F."/>
        </authorList>
    </citation>
    <scope>NUCLEOTIDE SEQUENCE [LARGE SCALE GENOMIC DNA]</scope>
</reference>
<dbReference type="GO" id="GO:0005737">
    <property type="term" value="C:cytoplasm"/>
    <property type="evidence" value="ECO:0007669"/>
    <property type="project" value="UniProtKB-SubCell"/>
</dbReference>
<dbReference type="AlphaFoldDB" id="A0A1F5F3Y3"/>
<feature type="binding site" evidence="6">
    <location>
        <begin position="215"/>
        <end position="218"/>
    </location>
    <ligand>
        <name>ATP</name>
        <dbReference type="ChEBI" id="CHEBI:30616"/>
    </ligand>
</feature>
<dbReference type="SUPFAM" id="SSF53067">
    <property type="entry name" value="Actin-like ATPase domain"/>
    <property type="match status" value="2"/>
</dbReference>
<sequence>MLNALLGLFSTDMGIDLGTANTLVFVKNKGILIREPSYVARHKKTGAVLAIGSEAKLMAGKTPEAIEAIRPLRDGVIADYDGAEAMLNYYIKQVHEHSHWIAKVPRPRVIIGIPSGVTEVERRAVSAAAVQAGAREAYLVEEPMAAAIGAGLPIDEPRGQMIVDIGGGTTEIAVLSLGGIVLNRSLRIAGDELTEAIIHFARVKYGMLLGEASAEEVKITVGSAIAGEKTSELQAVVRGRDIGSGLPKSTKFSGTEIREALAPTLQTIVRGIMDVLEETPPELVSDILQGGITMAGGGSLIRGIDKMVSEATSMPVWVTDEPMSAVVRGCGKLLTDEQLLKKVKVGARLRY</sequence>
<feature type="binding site" evidence="6">
    <location>
        <begin position="19"/>
        <end position="21"/>
    </location>
    <ligand>
        <name>ATP</name>
        <dbReference type="ChEBI" id="CHEBI:30616"/>
    </ligand>
</feature>
<dbReference type="GO" id="GO:0008360">
    <property type="term" value="P:regulation of cell shape"/>
    <property type="evidence" value="ECO:0007669"/>
    <property type="project" value="UniProtKB-UniRule"/>
</dbReference>
<evidence type="ECO:0000256" key="6">
    <source>
        <dbReference type="HAMAP-Rule" id="MF_02207"/>
    </source>
</evidence>
<evidence type="ECO:0000313" key="8">
    <source>
        <dbReference type="Proteomes" id="UP000176191"/>
    </source>
</evidence>
<dbReference type="NCBIfam" id="TIGR00904">
    <property type="entry name" value="mreB"/>
    <property type="match status" value="1"/>
</dbReference>
<feature type="binding site" evidence="6">
    <location>
        <begin position="297"/>
        <end position="300"/>
    </location>
    <ligand>
        <name>ATP</name>
        <dbReference type="ChEBI" id="CHEBI:30616"/>
    </ligand>
</feature>
<proteinExistence type="inferred from homology"/>
<keyword evidence="2 6" id="KW-0547">Nucleotide-binding</keyword>
<keyword evidence="4 6" id="KW-0133">Cell shape</keyword>
<protein>
    <recommendedName>
        <fullName evidence="6">Cell shape-determining protein MreB</fullName>
    </recommendedName>
</protein>
<comment type="subunit">
    <text evidence="6">Forms polymers.</text>
</comment>
<dbReference type="PANTHER" id="PTHR42749">
    <property type="entry name" value="CELL SHAPE-DETERMINING PROTEIN MREB"/>
    <property type="match status" value="1"/>
</dbReference>
<comment type="caution">
    <text evidence="7">The sequence shown here is derived from an EMBL/GenBank/DDBJ whole genome shotgun (WGS) entry which is preliminary data.</text>
</comment>
<evidence type="ECO:0000313" key="7">
    <source>
        <dbReference type="EMBL" id="OGD74357.1"/>
    </source>
</evidence>
<keyword evidence="3 6" id="KW-0067">ATP-binding</keyword>
<name>A0A1F5F3Y3_9BACT</name>
<dbReference type="GO" id="GO:0000902">
    <property type="term" value="P:cell morphogenesis"/>
    <property type="evidence" value="ECO:0007669"/>
    <property type="project" value="InterPro"/>
</dbReference>
<dbReference type="Proteomes" id="UP000176191">
    <property type="component" value="Unassembled WGS sequence"/>
</dbReference>
<comment type="similarity">
    <text evidence="5 6">Belongs to the FtsA/MreB family.</text>
</comment>
<comment type="function">
    <text evidence="6">Forms membrane-associated dynamic filaments that are essential for cell shape determination. Acts by regulating cell wall synthesis and cell elongation, and thus cell shape. A feedback loop between cell geometry and MreB localization may maintain elongated cell shape by targeting cell wall growth to regions of negative cell wall curvature.</text>
</comment>